<feature type="non-terminal residue" evidence="1">
    <location>
        <position position="103"/>
    </location>
</feature>
<evidence type="ECO:0000313" key="2">
    <source>
        <dbReference type="Proteomes" id="UP001432027"/>
    </source>
</evidence>
<organism evidence="1 2">
    <name type="scientific">Pristionchus entomophagus</name>
    <dbReference type="NCBI Taxonomy" id="358040"/>
    <lineage>
        <taxon>Eukaryota</taxon>
        <taxon>Metazoa</taxon>
        <taxon>Ecdysozoa</taxon>
        <taxon>Nematoda</taxon>
        <taxon>Chromadorea</taxon>
        <taxon>Rhabditida</taxon>
        <taxon>Rhabditina</taxon>
        <taxon>Diplogasteromorpha</taxon>
        <taxon>Diplogasteroidea</taxon>
        <taxon>Neodiplogasteridae</taxon>
        <taxon>Pristionchus</taxon>
    </lineage>
</organism>
<dbReference type="AlphaFoldDB" id="A0AAV5T051"/>
<accession>A0AAV5T051</accession>
<evidence type="ECO:0000313" key="1">
    <source>
        <dbReference type="EMBL" id="GMS88861.1"/>
    </source>
</evidence>
<dbReference type="Proteomes" id="UP001432027">
    <property type="component" value="Unassembled WGS sequence"/>
</dbReference>
<sequence length="103" mass="11685">ESVGQMVNTNQTGSDVFDAIIFQKRHCRNPRCDYSRVSGYRDAQTFRSVQNISGMQIIWIVSLTDPVHGGTNHPRRLFAHASRSSIQHCCICLPDGLSWTIHR</sequence>
<comment type="caution">
    <text evidence="1">The sequence shown here is derived from an EMBL/GenBank/DDBJ whole genome shotgun (WGS) entry which is preliminary data.</text>
</comment>
<dbReference type="EMBL" id="BTSX01000003">
    <property type="protein sequence ID" value="GMS88861.1"/>
    <property type="molecule type" value="Genomic_DNA"/>
</dbReference>
<protein>
    <submittedName>
        <fullName evidence="1">Uncharacterized protein</fullName>
    </submittedName>
</protein>
<name>A0AAV5T051_9BILA</name>
<gene>
    <name evidence="1" type="ORF">PENTCL1PPCAC_11036</name>
</gene>
<proteinExistence type="predicted"/>
<feature type="non-terminal residue" evidence="1">
    <location>
        <position position="1"/>
    </location>
</feature>
<keyword evidence="2" id="KW-1185">Reference proteome</keyword>
<reference evidence="1" key="1">
    <citation type="submission" date="2023-10" db="EMBL/GenBank/DDBJ databases">
        <title>Genome assembly of Pristionchus species.</title>
        <authorList>
            <person name="Yoshida K."/>
            <person name="Sommer R.J."/>
        </authorList>
    </citation>
    <scope>NUCLEOTIDE SEQUENCE</scope>
    <source>
        <strain evidence="1">RS0144</strain>
    </source>
</reference>